<dbReference type="InterPro" id="IPR028978">
    <property type="entry name" value="Chorismate_lyase_/UTRA_dom_sf"/>
</dbReference>
<sequence>MPNKQLYEKIAEELSKRITSGQLKPGELLPSEGDLCEEFGASRGPVRQAIATLRSEGLVSSGRGRRSMVLSAARPESFKSTLSSYSWMKEHDLNPTVKMLWMARRPAPQHVAEALNKKEDDPIIFVSRILLSEGKPEVLERQYFPLEVGMHVLAMDPEEHDIHEELVREGVDIDSCVRTFEVLQADDTMGQLLEVDEGTPLIGSRIMAADSSGNPVEYAEYLYPAARREYRLTVVNGERLPLHSNMQFGPRPQWSYDESGF</sequence>
<evidence type="ECO:0000313" key="5">
    <source>
        <dbReference type="EMBL" id="GJN42054.1"/>
    </source>
</evidence>
<reference evidence="5" key="1">
    <citation type="submission" date="2021-12" db="EMBL/GenBank/DDBJ databases">
        <title>Draft genome sequence of Corynebacterium ammoniagenes strain T-723.</title>
        <authorList>
            <person name="Matsuzawa M."/>
            <person name="Hiratani M."/>
            <person name="Abe I."/>
            <person name="Tsuji Y."/>
            <person name="Nakamura J."/>
        </authorList>
    </citation>
    <scope>NUCLEOTIDE SEQUENCE</scope>
    <source>
        <strain evidence="5">T-723</strain>
    </source>
</reference>
<dbReference type="RefSeq" id="WP_003849130.1">
    <property type="nucleotide sequence ID" value="NZ_BQKK01000001.1"/>
</dbReference>
<dbReference type="Gene3D" id="3.40.1410.10">
    <property type="entry name" value="Chorismate lyase-like"/>
    <property type="match status" value="1"/>
</dbReference>
<dbReference type="InterPro" id="IPR050679">
    <property type="entry name" value="Bact_HTH_transcr_reg"/>
</dbReference>
<dbReference type="CDD" id="cd07377">
    <property type="entry name" value="WHTH_GntR"/>
    <property type="match status" value="1"/>
</dbReference>
<dbReference type="GO" id="GO:0045892">
    <property type="term" value="P:negative regulation of DNA-templated transcription"/>
    <property type="evidence" value="ECO:0007669"/>
    <property type="project" value="TreeGrafter"/>
</dbReference>
<dbReference type="Proteomes" id="UP001054925">
    <property type="component" value="Unassembled WGS sequence"/>
</dbReference>
<dbReference type="InterPro" id="IPR011663">
    <property type="entry name" value="UTRA"/>
</dbReference>
<dbReference type="Pfam" id="PF07702">
    <property type="entry name" value="UTRA"/>
    <property type="match status" value="1"/>
</dbReference>
<dbReference type="InterPro" id="IPR036388">
    <property type="entry name" value="WH-like_DNA-bd_sf"/>
</dbReference>
<dbReference type="GO" id="GO:0003700">
    <property type="term" value="F:DNA-binding transcription factor activity"/>
    <property type="evidence" value="ECO:0007669"/>
    <property type="project" value="InterPro"/>
</dbReference>
<gene>
    <name evidence="5" type="ORF">CAT723_05330</name>
</gene>
<dbReference type="SUPFAM" id="SSF64288">
    <property type="entry name" value="Chorismate lyase-like"/>
    <property type="match status" value="1"/>
</dbReference>
<dbReference type="Gene3D" id="1.10.10.10">
    <property type="entry name" value="Winged helix-like DNA-binding domain superfamily/Winged helix DNA-binding domain"/>
    <property type="match status" value="1"/>
</dbReference>
<evidence type="ECO:0000259" key="4">
    <source>
        <dbReference type="PROSITE" id="PS50949"/>
    </source>
</evidence>
<dbReference type="SMART" id="SM00345">
    <property type="entry name" value="HTH_GNTR"/>
    <property type="match status" value="1"/>
</dbReference>
<dbReference type="PROSITE" id="PS50949">
    <property type="entry name" value="HTH_GNTR"/>
    <property type="match status" value="1"/>
</dbReference>
<dbReference type="SUPFAM" id="SSF46785">
    <property type="entry name" value="Winged helix' DNA-binding domain"/>
    <property type="match status" value="1"/>
</dbReference>
<proteinExistence type="predicted"/>
<evidence type="ECO:0000256" key="2">
    <source>
        <dbReference type="ARBA" id="ARBA00023125"/>
    </source>
</evidence>
<name>A0AAV5G1M1_CORAM</name>
<dbReference type="PRINTS" id="PR00035">
    <property type="entry name" value="HTHGNTR"/>
</dbReference>
<dbReference type="AlphaFoldDB" id="A0AAV5G1M1"/>
<protein>
    <submittedName>
        <fullName evidence="5">GntR family transcriptional regulator</fullName>
    </submittedName>
</protein>
<dbReference type="GO" id="GO:0003677">
    <property type="term" value="F:DNA binding"/>
    <property type="evidence" value="ECO:0007669"/>
    <property type="project" value="UniProtKB-KW"/>
</dbReference>
<dbReference type="PANTHER" id="PTHR44846">
    <property type="entry name" value="MANNOSYL-D-GLYCERATE TRANSPORT/METABOLISM SYSTEM REPRESSOR MNGR-RELATED"/>
    <property type="match status" value="1"/>
</dbReference>
<accession>A0AAV5G1M1</accession>
<feature type="domain" description="HTH gntR-type" evidence="4">
    <location>
        <begin position="4"/>
        <end position="72"/>
    </location>
</feature>
<dbReference type="Pfam" id="PF00392">
    <property type="entry name" value="GntR"/>
    <property type="match status" value="1"/>
</dbReference>
<evidence type="ECO:0000313" key="6">
    <source>
        <dbReference type="Proteomes" id="UP001054925"/>
    </source>
</evidence>
<keyword evidence="2" id="KW-0238">DNA-binding</keyword>
<dbReference type="InterPro" id="IPR000524">
    <property type="entry name" value="Tscrpt_reg_HTH_GntR"/>
</dbReference>
<keyword evidence="1" id="KW-0805">Transcription regulation</keyword>
<comment type="caution">
    <text evidence="5">The sequence shown here is derived from an EMBL/GenBank/DDBJ whole genome shotgun (WGS) entry which is preliminary data.</text>
</comment>
<keyword evidence="3" id="KW-0804">Transcription</keyword>
<dbReference type="SMART" id="SM00866">
    <property type="entry name" value="UTRA"/>
    <property type="match status" value="1"/>
</dbReference>
<dbReference type="PANTHER" id="PTHR44846:SF17">
    <property type="entry name" value="GNTR-FAMILY TRANSCRIPTIONAL REGULATOR"/>
    <property type="match status" value="1"/>
</dbReference>
<evidence type="ECO:0000256" key="1">
    <source>
        <dbReference type="ARBA" id="ARBA00023015"/>
    </source>
</evidence>
<dbReference type="EMBL" id="BQKK01000001">
    <property type="protein sequence ID" value="GJN42054.1"/>
    <property type="molecule type" value="Genomic_DNA"/>
</dbReference>
<dbReference type="InterPro" id="IPR036390">
    <property type="entry name" value="WH_DNA-bd_sf"/>
</dbReference>
<evidence type="ECO:0000256" key="3">
    <source>
        <dbReference type="ARBA" id="ARBA00023163"/>
    </source>
</evidence>
<organism evidence="5 6">
    <name type="scientific">Corynebacterium ammoniagenes</name>
    <name type="common">Brevibacterium ammoniagenes</name>
    <dbReference type="NCBI Taxonomy" id="1697"/>
    <lineage>
        <taxon>Bacteria</taxon>
        <taxon>Bacillati</taxon>
        <taxon>Actinomycetota</taxon>
        <taxon>Actinomycetes</taxon>
        <taxon>Mycobacteriales</taxon>
        <taxon>Corynebacteriaceae</taxon>
        <taxon>Corynebacterium</taxon>
    </lineage>
</organism>